<dbReference type="Proteomes" id="UP001059822">
    <property type="component" value="Chromosome"/>
</dbReference>
<dbReference type="PANTHER" id="PTHR11669">
    <property type="entry name" value="REPLICATION FACTOR C / DNA POLYMERASE III GAMMA-TAU SUBUNIT"/>
    <property type="match status" value="1"/>
</dbReference>
<proteinExistence type="predicted"/>
<dbReference type="Proteomes" id="UP001059985">
    <property type="component" value="Chromosome"/>
</dbReference>
<feature type="domain" description="AAA+ ATPase" evidence="1">
    <location>
        <begin position="19"/>
        <end position="147"/>
    </location>
</feature>
<dbReference type="InterPro" id="IPR003593">
    <property type="entry name" value="AAA+_ATPase"/>
</dbReference>
<dbReference type="Pfam" id="PF13177">
    <property type="entry name" value="DNA_pol3_delta2"/>
    <property type="match status" value="1"/>
</dbReference>
<dbReference type="PANTHER" id="PTHR11669:SF8">
    <property type="entry name" value="DNA POLYMERASE III SUBUNIT DELTA"/>
    <property type="match status" value="1"/>
</dbReference>
<sequence length="294" mass="33583">MKNIIGHETVKKILISNTNVNSWLIHGKRGIGKATLSYAFTKYLTQHDNLETHPDVMVINTDNEELIGIDVIRKMKQFLNFSSIISNYKVAIIDSIDNLTINAMNAMLKVLEEPSDNSIIILISHNIYNIPITIRSRCFVIHLHDLSYDETKQVISINFPNIQLTNEIAYLYLGTPGMITDNIDDEVTLYYNLIEIINHRDLKSINDVINTTVPLYKIERILLTTISEIIKKAVGITTKFNTQFVNCFTQQNINSLLNGYSKIQNIISTSKNIYLEKKATMINIVDTIMHITSY</sequence>
<keyword evidence="5" id="KW-1185">Reference proteome</keyword>
<dbReference type="InterPro" id="IPR050238">
    <property type="entry name" value="DNA_Rep/Repair_Clamp_Loader"/>
</dbReference>
<protein>
    <submittedName>
        <fullName evidence="2">AAA family ATPase</fullName>
    </submittedName>
</protein>
<dbReference type="EMBL" id="CP089285">
    <property type="protein sequence ID" value="UTO56169.1"/>
    <property type="molecule type" value="Genomic_DNA"/>
</dbReference>
<gene>
    <name evidence="3" type="ORF">LUA81_03555</name>
    <name evidence="2" type="ORF">LUA82_03590</name>
</gene>
<evidence type="ECO:0000313" key="5">
    <source>
        <dbReference type="Proteomes" id="UP001059985"/>
    </source>
</evidence>
<dbReference type="EMBL" id="CP089286">
    <property type="protein sequence ID" value="UTO55248.1"/>
    <property type="molecule type" value="Genomic_DNA"/>
</dbReference>
<dbReference type="AlphaFoldDB" id="A0A9Q9F3R6"/>
<organism evidence="2 4">
    <name type="scientific">Neoehrlichia mikurensis</name>
    <dbReference type="NCBI Taxonomy" id="89586"/>
    <lineage>
        <taxon>Bacteria</taxon>
        <taxon>Pseudomonadati</taxon>
        <taxon>Pseudomonadota</taxon>
        <taxon>Alphaproteobacteria</taxon>
        <taxon>Rickettsiales</taxon>
        <taxon>Anaplasmataceae</taxon>
        <taxon>Candidatus Neoehrlichia</taxon>
    </lineage>
</organism>
<evidence type="ECO:0000313" key="3">
    <source>
        <dbReference type="EMBL" id="UTO56169.1"/>
    </source>
</evidence>
<name>A0A9Q9F3R6_9RICK</name>
<evidence type="ECO:0000313" key="2">
    <source>
        <dbReference type="EMBL" id="UTO55248.1"/>
    </source>
</evidence>
<evidence type="ECO:0000313" key="4">
    <source>
        <dbReference type="Proteomes" id="UP001059822"/>
    </source>
</evidence>
<reference evidence="2" key="1">
    <citation type="journal article" date="2022" name="Microorganisms">
        <title>Assembly and Comparison of Ca. Neoehrlichia mikurensis Genomes.</title>
        <authorList>
            <person name="Azagi T."/>
            <person name="Dirks R.P."/>
            <person name="Yebra-Pimentel E.S."/>
            <person name="Schaap P.J."/>
            <person name="Koehorst J.J."/>
            <person name="Esser H.J."/>
            <person name="Sprong H."/>
        </authorList>
    </citation>
    <scope>NUCLEOTIDE SEQUENCE</scope>
    <source>
        <strain evidence="3">18-2804</strain>
        <strain evidence="2">18-2837</strain>
    </source>
</reference>
<dbReference type="GO" id="GO:0006261">
    <property type="term" value="P:DNA-templated DNA replication"/>
    <property type="evidence" value="ECO:0007669"/>
    <property type="project" value="TreeGrafter"/>
</dbReference>
<dbReference type="SMART" id="SM00382">
    <property type="entry name" value="AAA"/>
    <property type="match status" value="1"/>
</dbReference>
<dbReference type="RefSeq" id="WP_218194194.1">
    <property type="nucleotide sequence ID" value="NZ_CP054597.1"/>
</dbReference>
<accession>A0A9Q9F3R6</accession>
<evidence type="ECO:0000259" key="1">
    <source>
        <dbReference type="SMART" id="SM00382"/>
    </source>
</evidence>